<dbReference type="EMBL" id="JBBWWR010000011">
    <property type="protein sequence ID" value="KAK8960066.1"/>
    <property type="molecule type" value="Genomic_DNA"/>
</dbReference>
<reference evidence="10 11" key="1">
    <citation type="journal article" date="2022" name="Nat. Plants">
        <title>Genomes of leafy and leafless Platanthera orchids illuminate the evolution of mycoheterotrophy.</title>
        <authorList>
            <person name="Li M.H."/>
            <person name="Liu K.W."/>
            <person name="Li Z."/>
            <person name="Lu H.C."/>
            <person name="Ye Q.L."/>
            <person name="Zhang D."/>
            <person name="Wang J.Y."/>
            <person name="Li Y.F."/>
            <person name="Zhong Z.M."/>
            <person name="Liu X."/>
            <person name="Yu X."/>
            <person name="Liu D.K."/>
            <person name="Tu X.D."/>
            <person name="Liu B."/>
            <person name="Hao Y."/>
            <person name="Liao X.Y."/>
            <person name="Jiang Y.T."/>
            <person name="Sun W.H."/>
            <person name="Chen J."/>
            <person name="Chen Y.Q."/>
            <person name="Ai Y."/>
            <person name="Zhai J.W."/>
            <person name="Wu S.S."/>
            <person name="Zhou Z."/>
            <person name="Hsiao Y.Y."/>
            <person name="Wu W.L."/>
            <person name="Chen Y.Y."/>
            <person name="Lin Y.F."/>
            <person name="Hsu J.L."/>
            <person name="Li C.Y."/>
            <person name="Wang Z.W."/>
            <person name="Zhao X."/>
            <person name="Zhong W.Y."/>
            <person name="Ma X.K."/>
            <person name="Ma L."/>
            <person name="Huang J."/>
            <person name="Chen G.Z."/>
            <person name="Huang M.Z."/>
            <person name="Huang L."/>
            <person name="Peng D.H."/>
            <person name="Luo Y.B."/>
            <person name="Zou S.Q."/>
            <person name="Chen S.P."/>
            <person name="Lan S."/>
            <person name="Tsai W.C."/>
            <person name="Van de Peer Y."/>
            <person name="Liu Z.J."/>
        </authorList>
    </citation>
    <scope>NUCLEOTIDE SEQUENCE [LARGE SCALE GENOMIC DNA]</scope>
    <source>
        <strain evidence="10">Lor288</strain>
    </source>
</reference>
<proteinExistence type="inferred from homology"/>
<name>A0ABR2M8U8_9ASPA</name>
<dbReference type="PANTHER" id="PTHR45743:SF3">
    <property type="entry name" value="POTASSIUM CHANNEL SKOR"/>
    <property type="match status" value="1"/>
</dbReference>
<dbReference type="SMART" id="SM00248">
    <property type="entry name" value="ANK"/>
    <property type="match status" value="5"/>
</dbReference>
<dbReference type="InterPro" id="IPR002110">
    <property type="entry name" value="Ankyrin_rpt"/>
</dbReference>
<dbReference type="Gene3D" id="2.60.120.10">
    <property type="entry name" value="Jelly Rolls"/>
    <property type="match status" value="1"/>
</dbReference>
<evidence type="ECO:0000256" key="7">
    <source>
        <dbReference type="RuleBase" id="RU369015"/>
    </source>
</evidence>
<keyword evidence="5 7" id="KW-0407">Ion channel</keyword>
<keyword evidence="3 7" id="KW-0851">Voltage-gated channel</keyword>
<evidence type="ECO:0000313" key="11">
    <source>
        <dbReference type="Proteomes" id="UP001412067"/>
    </source>
</evidence>
<comment type="function">
    <text evidence="7">Potassium channel.</text>
</comment>
<feature type="compositionally biased region" description="Basic and acidic residues" evidence="8">
    <location>
        <begin position="97"/>
        <end position="119"/>
    </location>
</feature>
<dbReference type="InterPro" id="IPR000595">
    <property type="entry name" value="cNMP-bd_dom"/>
</dbReference>
<dbReference type="Gene3D" id="1.25.40.20">
    <property type="entry name" value="Ankyrin repeat-containing domain"/>
    <property type="match status" value="2"/>
</dbReference>
<comment type="domain">
    <text evidence="7">The segment S4 is probably the voltage-sensor and is characterized by a series of positively charged amino acids. The pore-forming region H5 is enclosed by the transmembrane segments S5 and S6 in the Shaker-type (1P/6TM) and contains the GYGD signature motif which seems to be involved in potassium selectivity.</text>
</comment>
<evidence type="ECO:0000256" key="3">
    <source>
        <dbReference type="ARBA" id="ARBA00022882"/>
    </source>
</evidence>
<keyword evidence="7" id="KW-0406">Ion transport</keyword>
<evidence type="ECO:0000256" key="6">
    <source>
        <dbReference type="PROSITE-ProRule" id="PRU00023"/>
    </source>
</evidence>
<keyword evidence="2 7" id="KW-0631">Potassium channel</keyword>
<feature type="region of interest" description="Disordered" evidence="8">
    <location>
        <begin position="97"/>
        <end position="134"/>
    </location>
</feature>
<feature type="repeat" description="ANK" evidence="6">
    <location>
        <begin position="373"/>
        <end position="405"/>
    </location>
</feature>
<evidence type="ECO:0000256" key="4">
    <source>
        <dbReference type="ARBA" id="ARBA00022958"/>
    </source>
</evidence>
<keyword evidence="1 7" id="KW-0633">Potassium transport</keyword>
<dbReference type="CDD" id="cd00038">
    <property type="entry name" value="CAP_ED"/>
    <property type="match status" value="1"/>
</dbReference>
<evidence type="ECO:0000256" key="8">
    <source>
        <dbReference type="SAM" id="MobiDB-lite"/>
    </source>
</evidence>
<evidence type="ECO:0000256" key="1">
    <source>
        <dbReference type="ARBA" id="ARBA00022538"/>
    </source>
</evidence>
<comment type="caution">
    <text evidence="10">The sequence shown here is derived from an EMBL/GenBank/DDBJ whole genome shotgun (WGS) entry which is preliminary data.</text>
</comment>
<dbReference type="PROSITE" id="PS50088">
    <property type="entry name" value="ANK_REPEAT"/>
    <property type="match status" value="2"/>
</dbReference>
<dbReference type="GO" id="GO:0034220">
    <property type="term" value="P:monoatomic ion transmembrane transport"/>
    <property type="evidence" value="ECO:0007669"/>
    <property type="project" value="UniProtKB-KW"/>
</dbReference>
<dbReference type="InterPro" id="IPR014710">
    <property type="entry name" value="RmlC-like_jellyroll"/>
</dbReference>
<dbReference type="SUPFAM" id="SSF48403">
    <property type="entry name" value="Ankyrin repeat"/>
    <property type="match status" value="1"/>
</dbReference>
<evidence type="ECO:0000259" key="9">
    <source>
        <dbReference type="PROSITE" id="PS50042"/>
    </source>
</evidence>
<evidence type="ECO:0000256" key="2">
    <source>
        <dbReference type="ARBA" id="ARBA00022826"/>
    </source>
</evidence>
<accession>A0ABR2M8U8</accession>
<dbReference type="PROSITE" id="PS50042">
    <property type="entry name" value="CNMP_BINDING_3"/>
    <property type="match status" value="2"/>
</dbReference>
<dbReference type="PANTHER" id="PTHR45743">
    <property type="entry name" value="POTASSIUM CHANNEL AKT1"/>
    <property type="match status" value="1"/>
</dbReference>
<feature type="repeat" description="ANK" evidence="6">
    <location>
        <begin position="276"/>
        <end position="308"/>
    </location>
</feature>
<dbReference type="Pfam" id="PF00027">
    <property type="entry name" value="cNMP_binding"/>
    <property type="match status" value="1"/>
</dbReference>
<dbReference type="InterPro" id="IPR018490">
    <property type="entry name" value="cNMP-bd_dom_sf"/>
</dbReference>
<dbReference type="InterPro" id="IPR036770">
    <property type="entry name" value="Ankyrin_rpt-contain_sf"/>
</dbReference>
<keyword evidence="6" id="KW-0040">ANK repeat</keyword>
<sequence length="405" mass="44193">MIGGGGKTGADGVSDGRGGDEFTRRGGRKGGDATGGSGVIRLEEEFFLPGELILEQGNTVDQLYFVCHGVLIEERGSGLAPADRLWPLESVAATRGRSYDLRPSDTPRQPREDPADRSRSSASTRADMKISRQAREGRNGKIRVEGVGIDEDGTEESISQFDRNCSFGEIAILCNIPQPFTVRVCELCRLLRLDKRSFTNILEIYFVDARVVLSNLLEGGEYNSTIKQLESDIILHIGRQETELSLKVNSAASHGDLNYLKSLIRAGADPKKTDYDGRSPLHIAASKGYRDIALFLIQEDVDINAPDKYGNTPLLEAIKCKHDLMASILFDKGAKLGLSEPGIQLCSAVSRGDTSFLKRVLSYGADPNSKDYDHRTPLHIAACEGLYLIAELLLEAGASVFSLDR</sequence>
<feature type="region of interest" description="Disordered" evidence="8">
    <location>
        <begin position="1"/>
        <end position="36"/>
    </location>
</feature>
<comment type="subcellular location">
    <subcellularLocation>
        <location evidence="7">Membrane</location>
        <topology evidence="7">Multi-pass membrane protein</topology>
    </subcellularLocation>
</comment>
<dbReference type="Pfam" id="PF12796">
    <property type="entry name" value="Ank_2"/>
    <property type="match status" value="2"/>
</dbReference>
<dbReference type="PROSITE" id="PS50297">
    <property type="entry name" value="ANK_REP_REGION"/>
    <property type="match status" value="2"/>
</dbReference>
<keyword evidence="7" id="KW-0813">Transport</keyword>
<dbReference type="Proteomes" id="UP001412067">
    <property type="component" value="Unassembled WGS sequence"/>
</dbReference>
<dbReference type="InterPro" id="IPR045319">
    <property type="entry name" value="KAT/AKT"/>
</dbReference>
<dbReference type="SUPFAM" id="SSF51206">
    <property type="entry name" value="cAMP-binding domain-like"/>
    <property type="match status" value="1"/>
</dbReference>
<keyword evidence="4 7" id="KW-0630">Potassium</keyword>
<comment type="similarity">
    <text evidence="7">Belongs to the potassium channel family. Plant (TC 1.A.1.4) subfamily.</text>
</comment>
<dbReference type="PRINTS" id="PR01415">
    <property type="entry name" value="ANKYRIN"/>
</dbReference>
<feature type="domain" description="Cyclic nucleotide-binding" evidence="9">
    <location>
        <begin position="139"/>
        <end position="202"/>
    </location>
</feature>
<evidence type="ECO:0000256" key="5">
    <source>
        <dbReference type="ARBA" id="ARBA00023303"/>
    </source>
</evidence>
<keyword evidence="11" id="KW-1185">Reference proteome</keyword>
<organism evidence="10 11">
    <name type="scientific">Platanthera guangdongensis</name>
    <dbReference type="NCBI Taxonomy" id="2320717"/>
    <lineage>
        <taxon>Eukaryota</taxon>
        <taxon>Viridiplantae</taxon>
        <taxon>Streptophyta</taxon>
        <taxon>Embryophyta</taxon>
        <taxon>Tracheophyta</taxon>
        <taxon>Spermatophyta</taxon>
        <taxon>Magnoliopsida</taxon>
        <taxon>Liliopsida</taxon>
        <taxon>Asparagales</taxon>
        <taxon>Orchidaceae</taxon>
        <taxon>Orchidoideae</taxon>
        <taxon>Orchideae</taxon>
        <taxon>Orchidinae</taxon>
        <taxon>Platanthera</taxon>
    </lineage>
</organism>
<protein>
    <recommendedName>
        <fullName evidence="7">Potassium channel</fullName>
    </recommendedName>
</protein>
<feature type="domain" description="Cyclic nucleotide-binding" evidence="9">
    <location>
        <begin position="42"/>
        <end position="69"/>
    </location>
</feature>
<comment type="subunit">
    <text evidence="7">The potassium channel is composed of a homo- or heterotetrameric complex of pore-forming subunits.</text>
</comment>
<gene>
    <name evidence="10" type="ORF">KSP40_PGU004949</name>
</gene>
<evidence type="ECO:0000313" key="10">
    <source>
        <dbReference type="EMBL" id="KAK8960066.1"/>
    </source>
</evidence>